<organism evidence="2 3">
    <name type="scientific">Allacma fusca</name>
    <dbReference type="NCBI Taxonomy" id="39272"/>
    <lineage>
        <taxon>Eukaryota</taxon>
        <taxon>Metazoa</taxon>
        <taxon>Ecdysozoa</taxon>
        <taxon>Arthropoda</taxon>
        <taxon>Hexapoda</taxon>
        <taxon>Collembola</taxon>
        <taxon>Symphypleona</taxon>
        <taxon>Sminthuridae</taxon>
        <taxon>Allacma</taxon>
    </lineage>
</organism>
<sequence>YYYYNNNTNWSSSYTPSKFPSNFPPNFPLHIPVNFTDYRNWAGEIHKESWIAYPENSDQILELTNWARHHGFKVRPSGSKHTWAPLTIQQNDYPSEMVLVIDTTRHLTKMKVISTQPGHSVFWAETGIKFFEVLEKLEESNLGIGSFPNVKGPTLGGILAVGGRGVGSYGANESSPPDHSFGSVSNLVISLTAVVYNPVFDSYVLQEFHRSHPEAKAFLVHLGRAFITNVTMRAGPLLNYTLNSRADFKPEIFFGPPAGTAQTPPPE</sequence>
<dbReference type="PROSITE" id="PS51387">
    <property type="entry name" value="FAD_PCMH"/>
    <property type="match status" value="1"/>
</dbReference>
<keyword evidence="3" id="KW-1185">Reference proteome</keyword>
<dbReference type="PANTHER" id="PTHR43762">
    <property type="entry name" value="L-GULONOLACTONE OXIDASE"/>
    <property type="match status" value="1"/>
</dbReference>
<evidence type="ECO:0000313" key="3">
    <source>
        <dbReference type="Proteomes" id="UP000708208"/>
    </source>
</evidence>
<feature type="domain" description="FAD-binding PCMH-type" evidence="1">
    <location>
        <begin position="43"/>
        <end position="237"/>
    </location>
</feature>
<name>A0A8J2PBI4_9HEXA</name>
<evidence type="ECO:0000259" key="1">
    <source>
        <dbReference type="PROSITE" id="PS51387"/>
    </source>
</evidence>
<proteinExistence type="predicted"/>
<comment type="caution">
    <text evidence="2">The sequence shown here is derived from an EMBL/GenBank/DDBJ whole genome shotgun (WGS) entry which is preliminary data.</text>
</comment>
<dbReference type="Proteomes" id="UP000708208">
    <property type="component" value="Unassembled WGS sequence"/>
</dbReference>
<dbReference type="InterPro" id="IPR006094">
    <property type="entry name" value="Oxid_FAD_bind_N"/>
</dbReference>
<dbReference type="GO" id="GO:0016899">
    <property type="term" value="F:oxidoreductase activity, acting on the CH-OH group of donors, oxygen as acceptor"/>
    <property type="evidence" value="ECO:0007669"/>
    <property type="project" value="InterPro"/>
</dbReference>
<dbReference type="GO" id="GO:0071949">
    <property type="term" value="F:FAD binding"/>
    <property type="evidence" value="ECO:0007669"/>
    <property type="project" value="InterPro"/>
</dbReference>
<protein>
    <recommendedName>
        <fullName evidence="1">FAD-binding PCMH-type domain-containing protein</fullName>
    </recommendedName>
</protein>
<dbReference type="Pfam" id="PF01565">
    <property type="entry name" value="FAD_binding_4"/>
    <property type="match status" value="1"/>
</dbReference>
<dbReference type="PANTHER" id="PTHR43762:SF1">
    <property type="entry name" value="D-ARABINONO-1,4-LACTONE OXIDASE"/>
    <property type="match status" value="1"/>
</dbReference>
<dbReference type="OrthoDB" id="610608at2759"/>
<dbReference type="InterPro" id="IPR016166">
    <property type="entry name" value="FAD-bd_PCMH"/>
</dbReference>
<feature type="non-terminal residue" evidence="2">
    <location>
        <position position="267"/>
    </location>
</feature>
<dbReference type="InterPro" id="IPR010031">
    <property type="entry name" value="FAD_lactone_oxidase-like"/>
</dbReference>
<dbReference type="AlphaFoldDB" id="A0A8J2PBI4"/>
<accession>A0A8J2PBI4</accession>
<dbReference type="EMBL" id="CAJVCH010525417">
    <property type="protein sequence ID" value="CAG7822132.1"/>
    <property type="molecule type" value="Genomic_DNA"/>
</dbReference>
<evidence type="ECO:0000313" key="2">
    <source>
        <dbReference type="EMBL" id="CAG7822132.1"/>
    </source>
</evidence>
<reference evidence="2" key="1">
    <citation type="submission" date="2021-06" db="EMBL/GenBank/DDBJ databases">
        <authorList>
            <person name="Hodson N. C."/>
            <person name="Mongue J. A."/>
            <person name="Jaron S. K."/>
        </authorList>
    </citation>
    <scope>NUCLEOTIDE SEQUENCE</scope>
</reference>
<feature type="non-terminal residue" evidence="2">
    <location>
        <position position="1"/>
    </location>
</feature>
<gene>
    <name evidence="2" type="ORF">AFUS01_LOCUS32420</name>
</gene>